<dbReference type="GO" id="GO:0003899">
    <property type="term" value="F:DNA-directed RNA polymerase activity"/>
    <property type="evidence" value="ECO:0007669"/>
    <property type="project" value="InterPro"/>
</dbReference>
<dbReference type="GO" id="GO:0006351">
    <property type="term" value="P:DNA-templated transcription"/>
    <property type="evidence" value="ECO:0007669"/>
    <property type="project" value="InterPro"/>
</dbReference>
<comment type="caution">
    <text evidence="4">The sequence shown here is derived from an EMBL/GenBank/DDBJ whole genome shotgun (WGS) entry which is preliminary data.</text>
</comment>
<feature type="non-terminal residue" evidence="4">
    <location>
        <position position="232"/>
    </location>
</feature>
<protein>
    <submittedName>
        <fullName evidence="4">DNA-directed RNA polymerases I and III subunit RPAC1</fullName>
    </submittedName>
</protein>
<name>A0A177BAK9_9BILA</name>
<dbReference type="GO" id="GO:0005666">
    <property type="term" value="C:RNA polymerase III complex"/>
    <property type="evidence" value="ECO:0007669"/>
    <property type="project" value="TreeGrafter"/>
</dbReference>
<gene>
    <name evidence="4" type="ORF">A3Q56_01659</name>
</gene>
<dbReference type="Gene3D" id="3.30.1360.10">
    <property type="entry name" value="RNA polymerase, RBP11-like subunit"/>
    <property type="match status" value="1"/>
</dbReference>
<evidence type="ECO:0000256" key="1">
    <source>
        <dbReference type="ARBA" id="ARBA00022478"/>
    </source>
</evidence>
<dbReference type="InterPro" id="IPR036643">
    <property type="entry name" value="RNApol_insert_sf"/>
</dbReference>
<dbReference type="InterPro" id="IPR050518">
    <property type="entry name" value="Rpo3/RPB3_RNA_Pol_subunit"/>
</dbReference>
<evidence type="ECO:0000313" key="5">
    <source>
        <dbReference type="Proteomes" id="UP000078046"/>
    </source>
</evidence>
<evidence type="ECO:0000256" key="2">
    <source>
        <dbReference type="ARBA" id="ARBA00023163"/>
    </source>
</evidence>
<dbReference type="SUPFAM" id="SSF56553">
    <property type="entry name" value="Insert subdomain of RNA polymerase alpha subunit"/>
    <property type="match status" value="1"/>
</dbReference>
<dbReference type="PANTHER" id="PTHR11800:SF13">
    <property type="entry name" value="DNA-DIRECTED RNA POLYMERASES I AND III SUBUNIT RPAC1"/>
    <property type="match status" value="1"/>
</dbReference>
<feature type="domain" description="DNA-directed RNA polymerase RpoA/D/Rpb3-type" evidence="3">
    <location>
        <begin position="46"/>
        <end position="226"/>
    </location>
</feature>
<reference evidence="4 5" key="1">
    <citation type="submission" date="2016-04" db="EMBL/GenBank/DDBJ databases">
        <title>The genome of Intoshia linei affirms orthonectids as highly simplified spiralians.</title>
        <authorList>
            <person name="Mikhailov K.V."/>
            <person name="Slusarev G.S."/>
            <person name="Nikitin M.A."/>
            <person name="Logacheva M.D."/>
            <person name="Penin A."/>
            <person name="Aleoshin V."/>
            <person name="Panchin Y.V."/>
        </authorList>
    </citation>
    <scope>NUCLEOTIDE SEQUENCE [LARGE SCALE GENOMIC DNA]</scope>
    <source>
        <strain evidence="4">Intl2013</strain>
        <tissue evidence="4">Whole animal</tissue>
    </source>
</reference>
<dbReference type="OrthoDB" id="270173at2759"/>
<dbReference type="InterPro" id="IPR011263">
    <property type="entry name" value="DNA-dir_RNA_pol_RpoA/D/Rpb3"/>
</dbReference>
<proteinExistence type="predicted"/>
<dbReference type="Gene3D" id="2.170.120.12">
    <property type="entry name" value="DNA-directed RNA polymerase, insert domain"/>
    <property type="match status" value="1"/>
</dbReference>
<dbReference type="Pfam" id="PF01000">
    <property type="entry name" value="RNA_pol_A_bac"/>
    <property type="match status" value="1"/>
</dbReference>
<dbReference type="SUPFAM" id="SSF55257">
    <property type="entry name" value="RBP11-like subunits of RNA polymerase"/>
    <property type="match status" value="1"/>
</dbReference>
<keyword evidence="5" id="KW-1185">Reference proteome</keyword>
<dbReference type="SMART" id="SM00662">
    <property type="entry name" value="RPOLD"/>
    <property type="match status" value="1"/>
</dbReference>
<keyword evidence="1 4" id="KW-0240">DNA-directed RNA polymerase</keyword>
<dbReference type="InterPro" id="IPR011262">
    <property type="entry name" value="DNA-dir_RNA_pol_insert"/>
</dbReference>
<dbReference type="GO" id="GO:0005736">
    <property type="term" value="C:RNA polymerase I complex"/>
    <property type="evidence" value="ECO:0007669"/>
    <property type="project" value="TreeGrafter"/>
</dbReference>
<dbReference type="AlphaFoldDB" id="A0A177BAK9"/>
<evidence type="ECO:0000313" key="4">
    <source>
        <dbReference type="EMBL" id="OAF70571.1"/>
    </source>
</evidence>
<dbReference type="EMBL" id="LWCA01000133">
    <property type="protein sequence ID" value="OAF70571.1"/>
    <property type="molecule type" value="Genomic_DNA"/>
</dbReference>
<evidence type="ECO:0000259" key="3">
    <source>
        <dbReference type="SMART" id="SM00662"/>
    </source>
</evidence>
<keyword evidence="2" id="KW-0804">Transcription</keyword>
<accession>A0A177BAK9</accession>
<dbReference type="PANTHER" id="PTHR11800">
    <property type="entry name" value="DNA-DIRECTED RNA POLYMERASE"/>
    <property type="match status" value="1"/>
</dbReference>
<organism evidence="4 5">
    <name type="scientific">Intoshia linei</name>
    <dbReference type="NCBI Taxonomy" id="1819745"/>
    <lineage>
        <taxon>Eukaryota</taxon>
        <taxon>Metazoa</taxon>
        <taxon>Spiralia</taxon>
        <taxon>Lophotrochozoa</taxon>
        <taxon>Mesozoa</taxon>
        <taxon>Orthonectida</taxon>
        <taxon>Rhopaluridae</taxon>
        <taxon>Intoshia</taxon>
    </lineage>
</organism>
<dbReference type="Proteomes" id="UP000078046">
    <property type="component" value="Unassembled WGS sequence"/>
</dbReference>
<dbReference type="InterPro" id="IPR036603">
    <property type="entry name" value="RBP11-like"/>
</dbReference>
<sequence>MASTYTLTEHQVLKKKQEKKFTSSKEFLIELSKTLNITITNNQDIDLYFNIIGIDVAIVNSYRRIILSEVSTMAVDEVHMIKNDSVIPDEVLAHRFGMVPFDIDPRAFFTKSSDKFHNNDNETVKFRIEIKNNFTTKEIEKNEQLQYLSVYSDCLKWIPLGQQRVRLVNDPKPICKDILLAKLSQKQEIVADMYCLKSNGMDHAKFSPVATASYKLLSKIEILRDIYGDEAK</sequence>
<dbReference type="GO" id="GO:0046983">
    <property type="term" value="F:protein dimerization activity"/>
    <property type="evidence" value="ECO:0007669"/>
    <property type="project" value="InterPro"/>
</dbReference>